<proteinExistence type="predicted"/>
<comment type="caution">
    <text evidence="2">The sequence shown here is derived from an EMBL/GenBank/DDBJ whole genome shotgun (WGS) entry which is preliminary data.</text>
</comment>
<gene>
    <name evidence="2" type="ORF">LTR36_001579</name>
</gene>
<reference evidence="2 3" key="1">
    <citation type="submission" date="2021-11" db="EMBL/GenBank/DDBJ databases">
        <title>Black yeast isolated from Biological Soil Crust.</title>
        <authorList>
            <person name="Kurbessoian T."/>
        </authorList>
    </citation>
    <scope>NUCLEOTIDE SEQUENCE [LARGE SCALE GENOMIC DNA]</scope>
    <source>
        <strain evidence="2 3">CCFEE 5522</strain>
    </source>
</reference>
<feature type="chain" id="PRO_5043945163" evidence="1">
    <location>
        <begin position="25"/>
        <end position="74"/>
    </location>
</feature>
<evidence type="ECO:0000256" key="1">
    <source>
        <dbReference type="SAM" id="SignalP"/>
    </source>
</evidence>
<sequence>MSAALKATAILSSVAVATAGAAFALRTPSTEFSNSALAAAEHGIHEVTAAVKPKLPSTFIQFTLGDYKWSNARA</sequence>
<evidence type="ECO:0000313" key="3">
    <source>
        <dbReference type="Proteomes" id="UP001324427"/>
    </source>
</evidence>
<evidence type="ECO:0000313" key="2">
    <source>
        <dbReference type="EMBL" id="KAK4546847.1"/>
    </source>
</evidence>
<dbReference type="EMBL" id="JAVFHQ010000013">
    <property type="protein sequence ID" value="KAK4546847.1"/>
    <property type="molecule type" value="Genomic_DNA"/>
</dbReference>
<dbReference type="AlphaFoldDB" id="A0AAV9JNA2"/>
<keyword evidence="1" id="KW-0732">Signal</keyword>
<feature type="signal peptide" evidence="1">
    <location>
        <begin position="1"/>
        <end position="24"/>
    </location>
</feature>
<keyword evidence="3" id="KW-1185">Reference proteome</keyword>
<accession>A0AAV9JNA2</accession>
<protein>
    <submittedName>
        <fullName evidence="2">Uncharacterized protein</fullName>
    </submittedName>
</protein>
<organism evidence="2 3">
    <name type="scientific">Oleoguttula mirabilis</name>
    <dbReference type="NCBI Taxonomy" id="1507867"/>
    <lineage>
        <taxon>Eukaryota</taxon>
        <taxon>Fungi</taxon>
        <taxon>Dikarya</taxon>
        <taxon>Ascomycota</taxon>
        <taxon>Pezizomycotina</taxon>
        <taxon>Dothideomycetes</taxon>
        <taxon>Dothideomycetidae</taxon>
        <taxon>Mycosphaerellales</taxon>
        <taxon>Teratosphaeriaceae</taxon>
        <taxon>Oleoguttula</taxon>
    </lineage>
</organism>
<dbReference type="Proteomes" id="UP001324427">
    <property type="component" value="Unassembled WGS sequence"/>
</dbReference>
<name>A0AAV9JNA2_9PEZI</name>